<evidence type="ECO:0000313" key="8">
    <source>
        <dbReference type="Proteomes" id="UP001255416"/>
    </source>
</evidence>
<keyword evidence="5" id="KW-0732">Signal</keyword>
<keyword evidence="3" id="KW-1133">Transmembrane helix</keyword>
<accession>A0ABU3VFW6</accession>
<keyword evidence="8" id="KW-1185">Reference proteome</keyword>
<dbReference type="PANTHER" id="PTHR36985">
    <property type="entry name" value="TRANSLOCATION AND ASSEMBLY MODULE SUBUNIT TAMB"/>
    <property type="match status" value="1"/>
</dbReference>
<gene>
    <name evidence="7" type="ORF">QO231_14575</name>
</gene>
<proteinExistence type="predicted"/>
<comment type="subcellular location">
    <subcellularLocation>
        <location evidence="1">Membrane</location>
        <topology evidence="1">Single-pass membrane protein</topology>
    </subcellularLocation>
</comment>
<evidence type="ECO:0000256" key="1">
    <source>
        <dbReference type="ARBA" id="ARBA00004167"/>
    </source>
</evidence>
<organism evidence="7 8">
    <name type="scientific">Sedimentitalea todarodis</name>
    <dbReference type="NCBI Taxonomy" id="1631240"/>
    <lineage>
        <taxon>Bacteria</taxon>
        <taxon>Pseudomonadati</taxon>
        <taxon>Pseudomonadota</taxon>
        <taxon>Alphaproteobacteria</taxon>
        <taxon>Rhodobacterales</taxon>
        <taxon>Paracoccaceae</taxon>
        <taxon>Sedimentitalea</taxon>
    </lineage>
</organism>
<dbReference type="RefSeq" id="WP_316777738.1">
    <property type="nucleotide sequence ID" value="NZ_JASMWN010000011.1"/>
</dbReference>
<reference evidence="8" key="1">
    <citation type="submission" date="2023-05" db="EMBL/GenBank/DDBJ databases">
        <title>Sedimentitalea sp. nov. JM2-8.</title>
        <authorList>
            <person name="Huang J."/>
        </authorList>
    </citation>
    <scope>NUCLEOTIDE SEQUENCE [LARGE SCALE GENOMIC DNA]</scope>
    <source>
        <strain evidence="8">KHS03</strain>
    </source>
</reference>
<protein>
    <submittedName>
        <fullName evidence="7">Translocation/assembly module TamB domain-containing protein</fullName>
    </submittedName>
</protein>
<dbReference type="Proteomes" id="UP001255416">
    <property type="component" value="Unassembled WGS sequence"/>
</dbReference>
<comment type="caution">
    <text evidence="7">The sequence shown here is derived from an EMBL/GenBank/DDBJ whole genome shotgun (WGS) entry which is preliminary data.</text>
</comment>
<dbReference type="PANTHER" id="PTHR36985:SF1">
    <property type="entry name" value="TRANSLOCATION AND ASSEMBLY MODULE SUBUNIT TAMB"/>
    <property type="match status" value="1"/>
</dbReference>
<evidence type="ECO:0000256" key="4">
    <source>
        <dbReference type="ARBA" id="ARBA00023136"/>
    </source>
</evidence>
<keyword evidence="4" id="KW-0472">Membrane</keyword>
<feature type="chain" id="PRO_5047219477" evidence="5">
    <location>
        <begin position="21"/>
        <end position="1449"/>
    </location>
</feature>
<keyword evidence="2" id="KW-0812">Transmembrane</keyword>
<sequence>MRIVTCALIALTCCSSIVHAQEDDESGGFLVDLLQDNLSGNNRYIKVSGLDGAFSSQASIEKLTVSDDDGVWLTVSDVVLDWNRLALIRGRFSVNTLSAGEIIVARKPKPIEAAEPLPTAEATPFQLPDLPVAIELGELKVERVELGEPLMGIAAELSVTGALSLADGSLDTNFEVIRLDRQTDKLDLIAGFENASSLISLDLTLAEDDGGLVSELLSIPDRPSILLTAKGEGPVSDFTANIALTSDDVERLGGQVRLQSVTDPDAGNTAQPSIGFDANMAGDITPLLATEYREFFGADTQLNLTGQSDPDGRMEIRRFDMLSDALMLNGALDIAESGQLERVLLQGRIAPPNGNEVVLPMGEPRTAIQAAVLSAEFEADKDNAWSLVLSVDGLNRPDLTVTRSQIYAGGELDQAAGMSLDGNLNAAIRGIDLTDDALDDAVGTDIELNGNFAAETGSVLKLSDFVVSGTDYAATVNAEIDGLESGFQVDGEAGLTASDLSRFSGVAGRDLGGSVTATVSGQGAPLSGMFDFDLNVASQDLRSGIAQIDPLITGETTIVLQAERDEDGLDIRRFNLDGTALTADASGTMRSSDTNMEFNARLDDLARIVPDLSGPVVIKGDLVQTPSAATGKLRVTGPSESFADLDGSLSPDGAVDVTYEAELGGVEKFVPQLVGIIRAKGRATRLDDTWQVTSDVKGPSGSSVELAGSMTPEGAIDGRYDATIARVERFVPQLVGSITAEGTVERADNAWKVASDVKGPTGSFAQFAGTMTPEGTIDASYDATFAKVERFVPQVVGSINAKGTAKRVGNAWQVASDVKGPTGSVARLSGSMSPEGDIDANYDATFAKIERFVPQLVGSVNAKGTASRVDETWKVASDVKGPTGSVAQLAGSMSPDGTIDARYDATIAKVERFVPELAGSVDINGTAKRADNTWQVATDANGPSGSVAKLSGSMAPDGNIDAAYDATVVRIERFLPEFPGQLTAKGTAARDSDIWTIATEAKGPGGLSTKIGGTVNQITLVSDVTAKGQVQLAAANRFIKPNSLRGTANFDLALKGEPKPESLSGRITTANTTVAIPSVMQAIDDLDAEIVLANGSANLSVSAAARAGGRLVITGPIKLAPPFNASIVTEIQQLILTDNVTFDSSANGRIAFTGALTGRGLLAGDIRFGETNININALSGSPGAAPIPDITYIGETGAQRATRDRAGLIKSSSGSGGGPDIGLDIQLVAENKVFVRGRGLQAELGGNIQVRGTVAKVAPSGQINLIRGTLELLGRRLKLTKGLVTLQGNLEPYMEFAATTSTSDGDARLEISGPITKPKVKVESDPERPSEEALAMLLFGNQYSELSPIKIAQLAASLATLSGAGGGANAKARDELGVDTFDIGSDDDGNAQFGAGKYLADGVYTDITVNTDGDTEVNLNLDVTESLTVKGSVDRQGDTGIGLFFERDY</sequence>
<evidence type="ECO:0000259" key="6">
    <source>
        <dbReference type="Pfam" id="PF04357"/>
    </source>
</evidence>
<dbReference type="InterPro" id="IPR007452">
    <property type="entry name" value="TamB_C"/>
</dbReference>
<evidence type="ECO:0000256" key="2">
    <source>
        <dbReference type="ARBA" id="ARBA00022692"/>
    </source>
</evidence>
<feature type="signal peptide" evidence="5">
    <location>
        <begin position="1"/>
        <end position="20"/>
    </location>
</feature>
<evidence type="ECO:0000256" key="5">
    <source>
        <dbReference type="SAM" id="SignalP"/>
    </source>
</evidence>
<dbReference type="EMBL" id="JASMWN010000011">
    <property type="protein sequence ID" value="MDU9005071.1"/>
    <property type="molecule type" value="Genomic_DNA"/>
</dbReference>
<evidence type="ECO:0000313" key="7">
    <source>
        <dbReference type="EMBL" id="MDU9005071.1"/>
    </source>
</evidence>
<evidence type="ECO:0000256" key="3">
    <source>
        <dbReference type="ARBA" id="ARBA00022989"/>
    </source>
</evidence>
<feature type="domain" description="Translocation and assembly module TamB C-terminal" evidence="6">
    <location>
        <begin position="1105"/>
        <end position="1449"/>
    </location>
</feature>
<name>A0ABU3VFW6_9RHOB</name>
<dbReference type="Pfam" id="PF04357">
    <property type="entry name" value="TamB"/>
    <property type="match status" value="1"/>
</dbReference>